<sequence length="419" mass="45846">MKVLLKSVKIIDPTSSYHLKKVDIFINNGKIEDIGGSLEVTKADKEINIKDLHVSRGWFDSSVSFGEPGYEERETILNGLETAARSGFTTILLNPATNPVIDDNSSVTSVLSKANGHPVKLYPTGALTVKAQGKDLAELYDMKQAGAVAFGDYKRPISNPNLLKLALQYAQNFGGLVQSYPQDREIAGKGLVNEDRNSTQLGLKGIASLAEELHITRDLAILEYTGGKLHIPTISTAKSVKLIKEAKKKGLDVSCSVAIHNLIFTDDLLHEFDTHAKVLPPLRNKKDVAALQKGVKDGTIDMVTGDHNPIDVEHKKVEFEHALFGTTGLETAFGALLNLTGNLENTIEILTRGRKRFGLEEPEISKGKTANLSLFTPGGNRIFTKEDIFSTSKNSIFLDKEISGRTYGIICGKTFKIWE</sequence>
<dbReference type="OrthoDB" id="9765462at2"/>
<dbReference type="InterPro" id="IPR011059">
    <property type="entry name" value="Metal-dep_hydrolase_composite"/>
</dbReference>
<organism evidence="3 4">
    <name type="scientific">Antarcticibacterium flavum</name>
    <dbReference type="NCBI Taxonomy" id="2058175"/>
    <lineage>
        <taxon>Bacteria</taxon>
        <taxon>Pseudomonadati</taxon>
        <taxon>Bacteroidota</taxon>
        <taxon>Flavobacteriia</taxon>
        <taxon>Flavobacteriales</taxon>
        <taxon>Flavobacteriaceae</taxon>
        <taxon>Antarcticibacterium</taxon>
    </lineage>
</organism>
<dbReference type="GO" id="GO:0046872">
    <property type="term" value="F:metal ion binding"/>
    <property type="evidence" value="ECO:0007669"/>
    <property type="project" value="InterPro"/>
</dbReference>
<dbReference type="InterPro" id="IPR050138">
    <property type="entry name" value="DHOase/Allantoinase_Hydrolase"/>
</dbReference>
<keyword evidence="1" id="KW-0665">Pyrimidine biosynthesis</keyword>
<dbReference type="Pfam" id="PF12890">
    <property type="entry name" value="DHOase"/>
    <property type="match status" value="1"/>
</dbReference>
<dbReference type="SUPFAM" id="SSF51556">
    <property type="entry name" value="Metallo-dependent hydrolases"/>
    <property type="match status" value="1"/>
</dbReference>
<evidence type="ECO:0000259" key="2">
    <source>
        <dbReference type="Pfam" id="PF12890"/>
    </source>
</evidence>
<evidence type="ECO:0000313" key="3">
    <source>
        <dbReference type="EMBL" id="QCY71281.1"/>
    </source>
</evidence>
<protein>
    <submittedName>
        <fullName evidence="3">Dihydroorotase</fullName>
    </submittedName>
</protein>
<dbReference type="Gene3D" id="2.30.40.10">
    <property type="entry name" value="Urease, subunit C, domain 1"/>
    <property type="match status" value="1"/>
</dbReference>
<proteinExistence type="predicted"/>
<dbReference type="CDD" id="cd01317">
    <property type="entry name" value="DHOase_IIa"/>
    <property type="match status" value="1"/>
</dbReference>
<dbReference type="InterPro" id="IPR032466">
    <property type="entry name" value="Metal_Hydrolase"/>
</dbReference>
<dbReference type="Gene3D" id="3.20.20.140">
    <property type="entry name" value="Metal-dependent hydrolases"/>
    <property type="match status" value="1"/>
</dbReference>
<dbReference type="GO" id="GO:0006221">
    <property type="term" value="P:pyrimidine nucleotide biosynthetic process"/>
    <property type="evidence" value="ECO:0007669"/>
    <property type="project" value="UniProtKB-KW"/>
</dbReference>
<feature type="domain" description="Dihydroorotase catalytic" evidence="2">
    <location>
        <begin position="59"/>
        <end position="237"/>
    </location>
</feature>
<dbReference type="KEGG" id="afla:FHG64_18825"/>
<dbReference type="GO" id="GO:0006145">
    <property type="term" value="P:purine nucleobase catabolic process"/>
    <property type="evidence" value="ECO:0007669"/>
    <property type="project" value="TreeGrafter"/>
</dbReference>
<evidence type="ECO:0000313" key="4">
    <source>
        <dbReference type="Proteomes" id="UP000309016"/>
    </source>
</evidence>
<dbReference type="EMBL" id="CP040812">
    <property type="protein sequence ID" value="QCY71281.1"/>
    <property type="molecule type" value="Genomic_DNA"/>
</dbReference>
<dbReference type="SUPFAM" id="SSF51338">
    <property type="entry name" value="Composite domain of metallo-dependent hydrolases"/>
    <property type="match status" value="1"/>
</dbReference>
<keyword evidence="4" id="KW-1185">Reference proteome</keyword>
<reference evidence="3 4" key="1">
    <citation type="submission" date="2019-06" db="EMBL/GenBank/DDBJ databases">
        <title>Complete genome sequence of Antarcticibacterium flavum KCTC 52984T from an Antarctic marine sediment.</title>
        <authorList>
            <person name="Lee Y.M."/>
            <person name="Shin S.C."/>
        </authorList>
    </citation>
    <scope>NUCLEOTIDE SEQUENCE [LARGE SCALE GENOMIC DNA]</scope>
    <source>
        <strain evidence="3 4">KCTC 52984</strain>
    </source>
</reference>
<dbReference type="PANTHER" id="PTHR43668">
    <property type="entry name" value="ALLANTOINASE"/>
    <property type="match status" value="1"/>
</dbReference>
<dbReference type="AlphaFoldDB" id="A0A5B7X9K4"/>
<dbReference type="Proteomes" id="UP000309016">
    <property type="component" value="Chromosome"/>
</dbReference>
<gene>
    <name evidence="3" type="ORF">FHG64_18825</name>
</gene>
<dbReference type="RefSeq" id="WP_139067826.1">
    <property type="nucleotide sequence ID" value="NZ_CP040812.1"/>
</dbReference>
<evidence type="ECO:0000256" key="1">
    <source>
        <dbReference type="ARBA" id="ARBA00022975"/>
    </source>
</evidence>
<accession>A0A5B7X9K4</accession>
<dbReference type="GO" id="GO:0005737">
    <property type="term" value="C:cytoplasm"/>
    <property type="evidence" value="ECO:0007669"/>
    <property type="project" value="TreeGrafter"/>
</dbReference>
<dbReference type="GO" id="GO:0004038">
    <property type="term" value="F:allantoinase activity"/>
    <property type="evidence" value="ECO:0007669"/>
    <property type="project" value="TreeGrafter"/>
</dbReference>
<dbReference type="InterPro" id="IPR024403">
    <property type="entry name" value="DHOase_cat"/>
</dbReference>
<dbReference type="InterPro" id="IPR004722">
    <property type="entry name" value="DHOase"/>
</dbReference>
<dbReference type="GO" id="GO:0004151">
    <property type="term" value="F:dihydroorotase activity"/>
    <property type="evidence" value="ECO:0007669"/>
    <property type="project" value="InterPro"/>
</dbReference>
<name>A0A5B7X9K4_9FLAO</name>
<dbReference type="PANTHER" id="PTHR43668:SF2">
    <property type="entry name" value="ALLANTOINASE"/>
    <property type="match status" value="1"/>
</dbReference>